<evidence type="ECO:0000313" key="5">
    <source>
        <dbReference type="Proteomes" id="UP000095762"/>
    </source>
</evidence>
<feature type="compositionally biased region" description="Low complexity" evidence="1">
    <location>
        <begin position="200"/>
        <end position="213"/>
    </location>
</feature>
<name>A0A174PQS3_9FIRM</name>
<sequence>MNKKLIAGIVIAAAVVCCGGGYVAMQNEKKVKQENVQISEMLDKLPDITVKEGESLPDLKNNIEDTSMIEPDTLKVDIQNVDITVPGTYDVVYSFKDIHGNERSKTVQCKVEANLLDHVYGMDDIETDCGKELPKDETTFDEEYVSSVTRDDSEVDIDTPGTYNITYTVLGTDGSMEEADRLAKVLETAETTQAPEEIVETPVPTEETTPETGNVEPIEQETVKTGDNTNVTGWIIAGLTAGAAGIGAVLYRMLGKKRRKN</sequence>
<reference evidence="4 5" key="1">
    <citation type="submission" date="2015-09" db="EMBL/GenBank/DDBJ databases">
        <authorList>
            <consortium name="Pathogen Informatics"/>
        </authorList>
    </citation>
    <scope>NUCLEOTIDE SEQUENCE [LARGE SCALE GENOMIC DNA]</scope>
    <source>
        <strain evidence="4 5">2789STDY5834957</strain>
    </source>
</reference>
<accession>A0A174PQS3</accession>
<feature type="transmembrane region" description="Helical" evidence="2">
    <location>
        <begin position="231"/>
        <end position="251"/>
    </location>
</feature>
<dbReference type="InterPro" id="IPR032179">
    <property type="entry name" value="Cry22Aa_Ig-like"/>
</dbReference>
<evidence type="ECO:0000313" key="4">
    <source>
        <dbReference type="EMBL" id="CUP61018.1"/>
    </source>
</evidence>
<dbReference type="Pfam" id="PF16403">
    <property type="entry name" value="Bact_surface_Ig-like"/>
    <property type="match status" value="1"/>
</dbReference>
<feature type="domain" description="Pesticidal crystal protein Cry22Aa Ig-like" evidence="3">
    <location>
        <begin position="141"/>
        <end position="182"/>
    </location>
</feature>
<protein>
    <submittedName>
        <fullName evidence="4">Bacterial Ig-like domain (Group 3)</fullName>
    </submittedName>
</protein>
<organism evidence="4 5">
    <name type="scientific">Blautia obeum</name>
    <dbReference type="NCBI Taxonomy" id="40520"/>
    <lineage>
        <taxon>Bacteria</taxon>
        <taxon>Bacillati</taxon>
        <taxon>Bacillota</taxon>
        <taxon>Clostridia</taxon>
        <taxon>Lachnospirales</taxon>
        <taxon>Lachnospiraceae</taxon>
        <taxon>Blautia</taxon>
    </lineage>
</organism>
<feature type="region of interest" description="Disordered" evidence="1">
    <location>
        <begin position="192"/>
        <end position="213"/>
    </location>
</feature>
<dbReference type="Gene3D" id="2.60.40.10">
    <property type="entry name" value="Immunoglobulins"/>
    <property type="match status" value="1"/>
</dbReference>
<dbReference type="Proteomes" id="UP000095762">
    <property type="component" value="Unassembled WGS sequence"/>
</dbReference>
<dbReference type="RefSeq" id="WP_055059199.1">
    <property type="nucleotide sequence ID" value="NZ_CZBP01000001.1"/>
</dbReference>
<keyword evidence="2" id="KW-0812">Transmembrane</keyword>
<keyword evidence="2" id="KW-0472">Membrane</keyword>
<dbReference type="EMBL" id="CZBP01000001">
    <property type="protein sequence ID" value="CUP61018.1"/>
    <property type="molecule type" value="Genomic_DNA"/>
</dbReference>
<proteinExistence type="predicted"/>
<dbReference type="InterPro" id="IPR013783">
    <property type="entry name" value="Ig-like_fold"/>
</dbReference>
<evidence type="ECO:0000256" key="2">
    <source>
        <dbReference type="SAM" id="Phobius"/>
    </source>
</evidence>
<dbReference type="AlphaFoldDB" id="A0A174PQS3"/>
<evidence type="ECO:0000256" key="1">
    <source>
        <dbReference type="SAM" id="MobiDB-lite"/>
    </source>
</evidence>
<evidence type="ECO:0000259" key="3">
    <source>
        <dbReference type="Pfam" id="PF16403"/>
    </source>
</evidence>
<gene>
    <name evidence="4" type="ORF">ERS852569_00162</name>
</gene>
<keyword evidence="2" id="KW-1133">Transmembrane helix</keyword>